<gene>
    <name evidence="1" type="ORF">KDW_38380</name>
</gene>
<reference evidence="1 2" key="1">
    <citation type="submission" date="2019-10" db="EMBL/GenBank/DDBJ databases">
        <title>Dictyobacter vulcani sp. nov., within the class Ktedonobacteria, isolated from soil of volcanic Mt. Zao.</title>
        <authorList>
            <person name="Zheng Y."/>
            <person name="Wang C.M."/>
            <person name="Sakai Y."/>
            <person name="Abe K."/>
            <person name="Yokota A."/>
            <person name="Yabe S."/>
        </authorList>
    </citation>
    <scope>NUCLEOTIDE SEQUENCE [LARGE SCALE GENOMIC DNA]</scope>
    <source>
        <strain evidence="1 2">W12</strain>
    </source>
</reference>
<evidence type="ECO:0008006" key="3">
    <source>
        <dbReference type="Google" id="ProtNLM"/>
    </source>
</evidence>
<dbReference type="Proteomes" id="UP000326912">
    <property type="component" value="Unassembled WGS sequence"/>
</dbReference>
<dbReference type="AlphaFoldDB" id="A0A5J4KWU4"/>
<comment type="caution">
    <text evidence="1">The sequence shown here is derived from an EMBL/GenBank/DDBJ whole genome shotgun (WGS) entry which is preliminary data.</text>
</comment>
<evidence type="ECO:0000313" key="2">
    <source>
        <dbReference type="Proteomes" id="UP000326912"/>
    </source>
</evidence>
<evidence type="ECO:0000313" key="1">
    <source>
        <dbReference type="EMBL" id="GER89676.1"/>
    </source>
</evidence>
<dbReference type="RefSeq" id="WP_151757536.1">
    <property type="nucleotide sequence ID" value="NZ_BKZW01000002.1"/>
</dbReference>
<dbReference type="EMBL" id="BKZW01000002">
    <property type="protein sequence ID" value="GER89676.1"/>
    <property type="molecule type" value="Genomic_DNA"/>
</dbReference>
<proteinExistence type="predicted"/>
<protein>
    <recommendedName>
        <fullName evidence="3">Resolvase/invertase-type recombinase catalytic domain-containing protein</fullName>
    </recommendedName>
</protein>
<organism evidence="1 2">
    <name type="scientific">Dictyobacter vulcani</name>
    <dbReference type="NCBI Taxonomy" id="2607529"/>
    <lineage>
        <taxon>Bacteria</taxon>
        <taxon>Bacillati</taxon>
        <taxon>Chloroflexota</taxon>
        <taxon>Ktedonobacteria</taxon>
        <taxon>Ktedonobacterales</taxon>
        <taxon>Dictyobacteraceae</taxon>
        <taxon>Dictyobacter</taxon>
    </lineage>
</organism>
<name>A0A5J4KWU4_9CHLR</name>
<accession>A0A5J4KWU4</accession>
<keyword evidence="2" id="KW-1185">Reference proteome</keyword>
<sequence>MQSITPQVALYFHTLGLREDEPAVIRRTYNYCRENRYTFQAIYKDTGMSKPIFREMKQAMNNRAFQILCIPSLLQVHCSHIGQVLHFLQEAQNCRVEIICLYPRPISIFQQNLTLLPAPTQRHIFDLGDIVRYLRLSSKQ</sequence>